<proteinExistence type="predicted"/>
<reference evidence="2" key="1">
    <citation type="submission" date="2021-01" db="EMBL/GenBank/DDBJ databases">
        <title>Whole genome shotgun sequence of Actinoplanes tereljensis NBRC 105297.</title>
        <authorList>
            <person name="Komaki H."/>
            <person name="Tamura T."/>
        </authorList>
    </citation>
    <scope>NUCLEOTIDE SEQUENCE</scope>
    <source>
        <strain evidence="2">NBRC 105297</strain>
    </source>
</reference>
<gene>
    <name evidence="2" type="ORF">Ate02nite_74970</name>
</gene>
<dbReference type="EMBL" id="BOMY01000048">
    <property type="protein sequence ID" value="GIF24767.1"/>
    <property type="molecule type" value="Genomic_DNA"/>
</dbReference>
<name>A0A919NW22_9ACTN</name>
<evidence type="ECO:0000256" key="1">
    <source>
        <dbReference type="SAM" id="MobiDB-lite"/>
    </source>
</evidence>
<accession>A0A919NW22</accession>
<feature type="region of interest" description="Disordered" evidence="1">
    <location>
        <begin position="31"/>
        <end position="79"/>
    </location>
</feature>
<comment type="caution">
    <text evidence="2">The sequence shown here is derived from an EMBL/GenBank/DDBJ whole genome shotgun (WGS) entry which is preliminary data.</text>
</comment>
<feature type="region of interest" description="Disordered" evidence="1">
    <location>
        <begin position="137"/>
        <end position="159"/>
    </location>
</feature>
<sequence length="159" mass="16313">MTEQQSRRSQLPVVLAFVAVLGVAVAGIATLSGQSDRGEPWPAAASGNPEPPPMPSLDDDTVPPPVGPPVRVPTRTGTPNAADLAQAARWESDMPRKPVFPVSAGPGQTYVEGAVLGTACAPAGALGHTHDGSLMTCAPTASDPKKRWREVVPPASPGR</sequence>
<dbReference type="AlphaFoldDB" id="A0A919NW22"/>
<protein>
    <submittedName>
        <fullName evidence="2">Uncharacterized protein</fullName>
    </submittedName>
</protein>
<dbReference type="RefSeq" id="WP_203812625.1">
    <property type="nucleotide sequence ID" value="NZ_BOMY01000048.1"/>
</dbReference>
<evidence type="ECO:0000313" key="3">
    <source>
        <dbReference type="Proteomes" id="UP000623608"/>
    </source>
</evidence>
<evidence type="ECO:0000313" key="2">
    <source>
        <dbReference type="EMBL" id="GIF24767.1"/>
    </source>
</evidence>
<dbReference type="Proteomes" id="UP000623608">
    <property type="component" value="Unassembled WGS sequence"/>
</dbReference>
<feature type="compositionally biased region" description="Pro residues" evidence="1">
    <location>
        <begin position="62"/>
        <end position="71"/>
    </location>
</feature>
<organism evidence="2 3">
    <name type="scientific">Paractinoplanes tereljensis</name>
    <dbReference type="NCBI Taxonomy" id="571912"/>
    <lineage>
        <taxon>Bacteria</taxon>
        <taxon>Bacillati</taxon>
        <taxon>Actinomycetota</taxon>
        <taxon>Actinomycetes</taxon>
        <taxon>Micromonosporales</taxon>
        <taxon>Micromonosporaceae</taxon>
        <taxon>Paractinoplanes</taxon>
    </lineage>
</organism>
<keyword evidence="3" id="KW-1185">Reference proteome</keyword>